<feature type="transmembrane region" description="Helical" evidence="1">
    <location>
        <begin position="37"/>
        <end position="57"/>
    </location>
</feature>
<dbReference type="Pfam" id="PF01790">
    <property type="entry name" value="LGT"/>
    <property type="match status" value="1"/>
</dbReference>
<dbReference type="AlphaFoldDB" id="A0A918T3C9"/>
<evidence type="ECO:0000313" key="3">
    <source>
        <dbReference type="Proteomes" id="UP000646426"/>
    </source>
</evidence>
<evidence type="ECO:0000256" key="1">
    <source>
        <dbReference type="SAM" id="Phobius"/>
    </source>
</evidence>
<dbReference type="InterPro" id="IPR001640">
    <property type="entry name" value="Lgt"/>
</dbReference>
<reference evidence="2" key="1">
    <citation type="journal article" date="2014" name="Int. J. Syst. Evol. Microbiol.">
        <title>Complete genome sequence of Corynebacterium casei LMG S-19264T (=DSM 44701T), isolated from a smear-ripened cheese.</title>
        <authorList>
            <consortium name="US DOE Joint Genome Institute (JGI-PGF)"/>
            <person name="Walter F."/>
            <person name="Albersmeier A."/>
            <person name="Kalinowski J."/>
            <person name="Ruckert C."/>
        </authorList>
    </citation>
    <scope>NUCLEOTIDE SEQUENCE</scope>
    <source>
        <strain evidence="2">KCTC 23077</strain>
    </source>
</reference>
<organism evidence="2 3">
    <name type="scientific">Cognatilysobacter bugurensis</name>
    <dbReference type="NCBI Taxonomy" id="543356"/>
    <lineage>
        <taxon>Bacteria</taxon>
        <taxon>Pseudomonadati</taxon>
        <taxon>Pseudomonadota</taxon>
        <taxon>Gammaproteobacteria</taxon>
        <taxon>Lysobacterales</taxon>
        <taxon>Lysobacteraceae</taxon>
        <taxon>Cognatilysobacter</taxon>
    </lineage>
</organism>
<gene>
    <name evidence="2" type="ORF">GCM10007067_22740</name>
</gene>
<keyword evidence="1" id="KW-1133">Transmembrane helix</keyword>
<proteinExistence type="predicted"/>
<keyword evidence="1" id="KW-0472">Membrane</keyword>
<keyword evidence="1" id="KW-0812">Transmembrane</keyword>
<comment type="caution">
    <text evidence="2">The sequence shown here is derived from an EMBL/GenBank/DDBJ whole genome shotgun (WGS) entry which is preliminary data.</text>
</comment>
<dbReference type="EMBL" id="BMYD01000003">
    <property type="protein sequence ID" value="GHA84014.1"/>
    <property type="molecule type" value="Genomic_DNA"/>
</dbReference>
<dbReference type="GO" id="GO:0008961">
    <property type="term" value="F:phosphatidylglycerol-prolipoprotein diacylglyceryl transferase activity"/>
    <property type="evidence" value="ECO:0007669"/>
    <property type="project" value="InterPro"/>
</dbReference>
<protein>
    <recommendedName>
        <fullName evidence="4">Prolipoprotein diacylglyceryl transferase</fullName>
    </recommendedName>
</protein>
<dbReference type="Proteomes" id="UP000646426">
    <property type="component" value="Unassembled WGS sequence"/>
</dbReference>
<evidence type="ECO:0008006" key="4">
    <source>
        <dbReference type="Google" id="ProtNLM"/>
    </source>
</evidence>
<keyword evidence="3" id="KW-1185">Reference proteome</keyword>
<name>A0A918T3C9_9GAMM</name>
<evidence type="ECO:0000313" key="2">
    <source>
        <dbReference type="EMBL" id="GHA84014.1"/>
    </source>
</evidence>
<reference evidence="2" key="2">
    <citation type="submission" date="2020-09" db="EMBL/GenBank/DDBJ databases">
        <authorList>
            <person name="Sun Q."/>
            <person name="Kim S."/>
        </authorList>
    </citation>
    <scope>NUCLEOTIDE SEQUENCE</scope>
    <source>
        <strain evidence="2">KCTC 23077</strain>
    </source>
</reference>
<sequence length="76" mass="8094">MAPTGLLTGLLLTLIFLARIALEFFKVPQAAYESSFALSVGQYLSLPFVAIGLALVWRSLRSLSTPGSLGRSHGTV</sequence>
<dbReference type="GO" id="GO:0005886">
    <property type="term" value="C:plasma membrane"/>
    <property type="evidence" value="ECO:0007669"/>
    <property type="project" value="InterPro"/>
</dbReference>
<accession>A0A918T3C9</accession>
<dbReference type="GO" id="GO:0042158">
    <property type="term" value="P:lipoprotein biosynthetic process"/>
    <property type="evidence" value="ECO:0007669"/>
    <property type="project" value="InterPro"/>
</dbReference>